<dbReference type="EC" id="3.4.21.-" evidence="4"/>
<evidence type="ECO:0000256" key="1">
    <source>
        <dbReference type="ARBA" id="ARBA00022670"/>
    </source>
</evidence>
<name>A0A7T0G484_9BACT</name>
<keyword evidence="1 4" id="KW-0645">Protease</keyword>
<evidence type="ECO:0000313" key="6">
    <source>
        <dbReference type="Proteomes" id="UP000594464"/>
    </source>
</evidence>
<dbReference type="PANTHER" id="PTHR22939">
    <property type="entry name" value="SERINE PROTEASE FAMILY S1C HTRA-RELATED"/>
    <property type="match status" value="1"/>
</dbReference>
<dbReference type="Proteomes" id="UP000594464">
    <property type="component" value="Chromosome"/>
</dbReference>
<organism evidence="5 6">
    <name type="scientific">Candidatus Nitrohelix vancouverensis</name>
    <dbReference type="NCBI Taxonomy" id="2705534"/>
    <lineage>
        <taxon>Bacteria</taxon>
        <taxon>Pseudomonadati</taxon>
        <taxon>Nitrospinota/Tectimicrobiota group</taxon>
        <taxon>Nitrospinota</taxon>
        <taxon>Nitrospinia</taxon>
        <taxon>Nitrospinales</taxon>
        <taxon>Nitrospinaceae</taxon>
        <taxon>Candidatus Nitrohelix</taxon>
    </lineage>
</organism>
<reference evidence="6" key="1">
    <citation type="submission" date="2020-02" db="EMBL/GenBank/DDBJ databases">
        <title>Genomic and physiological characterization of two novel Nitrospinaceae genera.</title>
        <authorList>
            <person name="Mueller A.J."/>
            <person name="Jung M.-Y."/>
            <person name="Strachan C.R."/>
            <person name="Herbold C.W."/>
            <person name="Kirkegaard R.H."/>
            <person name="Daims H."/>
        </authorList>
    </citation>
    <scope>NUCLEOTIDE SEQUENCE [LARGE SCALE GENOMIC DNA]</scope>
</reference>
<dbReference type="Pfam" id="PF13365">
    <property type="entry name" value="Trypsin_2"/>
    <property type="match status" value="1"/>
</dbReference>
<evidence type="ECO:0000256" key="3">
    <source>
        <dbReference type="ARBA" id="ARBA00022825"/>
    </source>
</evidence>
<dbReference type="GO" id="GO:0008236">
    <property type="term" value="F:serine-type peptidase activity"/>
    <property type="evidence" value="ECO:0007669"/>
    <property type="project" value="UniProtKB-KW"/>
</dbReference>
<dbReference type="PRINTS" id="PR00839">
    <property type="entry name" value="V8PROTEASE"/>
</dbReference>
<dbReference type="Gene3D" id="2.40.10.120">
    <property type="match status" value="1"/>
</dbReference>
<dbReference type="SUPFAM" id="SSF50494">
    <property type="entry name" value="Trypsin-like serine proteases"/>
    <property type="match status" value="1"/>
</dbReference>
<comment type="similarity">
    <text evidence="4">Belongs to the peptidase S1B family.</text>
</comment>
<keyword evidence="3 4" id="KW-0720">Serine protease</keyword>
<dbReference type="InterPro" id="IPR009003">
    <property type="entry name" value="Peptidase_S1_PA"/>
</dbReference>
<dbReference type="GO" id="GO:0006508">
    <property type="term" value="P:proteolysis"/>
    <property type="evidence" value="ECO:0007669"/>
    <property type="project" value="UniProtKB-KW"/>
</dbReference>
<evidence type="ECO:0000256" key="2">
    <source>
        <dbReference type="ARBA" id="ARBA00022801"/>
    </source>
</evidence>
<proteinExistence type="inferred from homology"/>
<accession>A0A7T0G484</accession>
<dbReference type="EMBL" id="CP048620">
    <property type="protein sequence ID" value="QPJ66046.1"/>
    <property type="molecule type" value="Genomic_DNA"/>
</dbReference>
<protein>
    <recommendedName>
        <fullName evidence="4">Serine protease</fullName>
        <ecNumber evidence="4">3.4.21.-</ecNumber>
    </recommendedName>
</protein>
<keyword evidence="2 4" id="KW-0378">Hydrolase</keyword>
<evidence type="ECO:0000313" key="5">
    <source>
        <dbReference type="EMBL" id="QPJ66046.1"/>
    </source>
</evidence>
<dbReference type="AlphaFoldDB" id="A0A7T0G484"/>
<dbReference type="InterPro" id="IPR008256">
    <property type="entry name" value="Peptidase_S1B"/>
</dbReference>
<sequence>MFKIIGGLAAIGCIAFLVFNTPVVRMGSGFLIGEGRYVITYNDLVKNASTLTVQFPNEDDIKATVFRQDADHNLAILKLENQPRVKFNKLTFHKPGMNAKNEVVFTLGYPWTNTMEDRHSLIEGSSQPDGSSIFIKINLPIDPVNSGSPLFNEKNEVIGMALTGKDMADYHSLPVPAHINFAIPVRFITPLLESSNISTDSPLSEKSPRDVFIENIRNNVVLIEAS</sequence>
<evidence type="ECO:0000256" key="4">
    <source>
        <dbReference type="RuleBase" id="RU004296"/>
    </source>
</evidence>
<dbReference type="PANTHER" id="PTHR22939:SF129">
    <property type="entry name" value="SERINE PROTEASE HTRA2, MITOCHONDRIAL"/>
    <property type="match status" value="1"/>
</dbReference>
<gene>
    <name evidence="5" type="ORF">G3M78_11835</name>
</gene>
<dbReference type="KEGG" id="nva:G3M78_11835"/>